<keyword evidence="2" id="KW-1185">Reference proteome</keyword>
<proteinExistence type="predicted"/>
<protein>
    <submittedName>
        <fullName evidence="1">Uncharacterized protein</fullName>
    </submittedName>
</protein>
<evidence type="ECO:0000313" key="1">
    <source>
        <dbReference type="EMBL" id="KAK1861458.1"/>
    </source>
</evidence>
<dbReference type="EMBL" id="CM020618">
    <property type="protein sequence ID" value="KAK1861458.1"/>
    <property type="molecule type" value="Genomic_DNA"/>
</dbReference>
<comment type="caution">
    <text evidence="1">The sequence shown here is derived from an EMBL/GenBank/DDBJ whole genome shotgun (WGS) entry which is preliminary data.</text>
</comment>
<accession>A0ACC3BU80</accession>
<sequence length="177" mass="19351">MDVGGGSGRDRPRDGGGGTPPPVRHARLVEEKSVEWAVVWDGKPVYVYLDVSIGGRAPGRVVLRLRPDVVPRTAENFRLLCTGERGFGFKGTPFHRIEPTLWAQSGDWEFKNGTGGRSVYGLHFKDESHKLKHTGRGVVSMVVSRPNTSNSQFMIALDKTEWRGCGMQGGYQVGVGA</sequence>
<reference evidence="1" key="1">
    <citation type="submission" date="2019-11" db="EMBL/GenBank/DDBJ databases">
        <title>Nori genome reveals adaptations in red seaweeds to the harsh intertidal environment.</title>
        <authorList>
            <person name="Wang D."/>
            <person name="Mao Y."/>
        </authorList>
    </citation>
    <scope>NUCLEOTIDE SEQUENCE</scope>
    <source>
        <tissue evidence="1">Gametophyte</tissue>
    </source>
</reference>
<organism evidence="1 2">
    <name type="scientific">Pyropia yezoensis</name>
    <name type="common">Susabi-nori</name>
    <name type="synonym">Porphyra yezoensis</name>
    <dbReference type="NCBI Taxonomy" id="2788"/>
    <lineage>
        <taxon>Eukaryota</taxon>
        <taxon>Rhodophyta</taxon>
        <taxon>Bangiophyceae</taxon>
        <taxon>Bangiales</taxon>
        <taxon>Bangiaceae</taxon>
        <taxon>Pyropia</taxon>
    </lineage>
</organism>
<gene>
    <name evidence="1" type="ORF">I4F81_004042</name>
</gene>
<evidence type="ECO:0000313" key="2">
    <source>
        <dbReference type="Proteomes" id="UP000798662"/>
    </source>
</evidence>
<dbReference type="Proteomes" id="UP000798662">
    <property type="component" value="Chromosome 1"/>
</dbReference>
<name>A0ACC3BU80_PYRYE</name>